<evidence type="ECO:0000313" key="7">
    <source>
        <dbReference type="EMBL" id="CCI42575.1"/>
    </source>
</evidence>
<dbReference type="InParanoid" id="A0A024G7P8"/>
<dbReference type="STRING" id="65357.A0A024G7P8"/>
<dbReference type="InterPro" id="IPR036443">
    <property type="entry name" value="Znf_RanBP2_sf"/>
</dbReference>
<dbReference type="PANTHER" id="PTHR14134:SF2">
    <property type="entry name" value="E3 UBIQUITIN-PROTEIN LIGASE RAD18"/>
    <property type="match status" value="1"/>
</dbReference>
<keyword evidence="8" id="KW-1185">Reference proteome</keyword>
<dbReference type="GO" id="GO:0003697">
    <property type="term" value="F:single-stranded DNA binding"/>
    <property type="evidence" value="ECO:0007669"/>
    <property type="project" value="InterPro"/>
</dbReference>
<evidence type="ECO:0000256" key="2">
    <source>
        <dbReference type="ARBA" id="ARBA00022771"/>
    </source>
</evidence>
<dbReference type="InterPro" id="IPR001876">
    <property type="entry name" value="Znf_RanBP2"/>
</dbReference>
<feature type="region of interest" description="Disordered" evidence="5">
    <location>
        <begin position="192"/>
        <end position="212"/>
    </location>
</feature>
<feature type="domain" description="RanBP2-type" evidence="6">
    <location>
        <begin position="252"/>
        <end position="283"/>
    </location>
</feature>
<protein>
    <recommendedName>
        <fullName evidence="6">RanBP2-type domain-containing protein</fullName>
    </recommendedName>
</protein>
<comment type="caution">
    <text evidence="7">The sequence shown here is derived from an EMBL/GenBank/DDBJ whole genome shotgun (WGS) entry which is preliminary data.</text>
</comment>
<organism evidence="7 8">
    <name type="scientific">Albugo candida</name>
    <dbReference type="NCBI Taxonomy" id="65357"/>
    <lineage>
        <taxon>Eukaryota</taxon>
        <taxon>Sar</taxon>
        <taxon>Stramenopiles</taxon>
        <taxon>Oomycota</taxon>
        <taxon>Peronosporomycetes</taxon>
        <taxon>Albuginales</taxon>
        <taxon>Albuginaceae</taxon>
        <taxon>Albugo</taxon>
    </lineage>
</organism>
<keyword evidence="1" id="KW-0479">Metal-binding</keyword>
<evidence type="ECO:0000313" key="8">
    <source>
        <dbReference type="Proteomes" id="UP000053237"/>
    </source>
</evidence>
<dbReference type="GO" id="GO:0061630">
    <property type="term" value="F:ubiquitin protein ligase activity"/>
    <property type="evidence" value="ECO:0007669"/>
    <property type="project" value="InterPro"/>
</dbReference>
<dbReference type="EMBL" id="CAIX01000036">
    <property type="protein sequence ID" value="CCI42575.1"/>
    <property type="molecule type" value="Genomic_DNA"/>
</dbReference>
<dbReference type="PROSITE" id="PS50199">
    <property type="entry name" value="ZF_RANBP2_2"/>
    <property type="match status" value="1"/>
</dbReference>
<dbReference type="GO" id="GO:0006301">
    <property type="term" value="P:DNA damage tolerance"/>
    <property type="evidence" value="ECO:0007669"/>
    <property type="project" value="InterPro"/>
</dbReference>
<dbReference type="SUPFAM" id="SSF90209">
    <property type="entry name" value="Ran binding protein zinc finger-like"/>
    <property type="match status" value="1"/>
</dbReference>
<proteinExistence type="predicted"/>
<evidence type="ECO:0000256" key="4">
    <source>
        <dbReference type="PROSITE-ProRule" id="PRU00322"/>
    </source>
</evidence>
<dbReference type="AlphaFoldDB" id="A0A024G7P8"/>
<evidence type="ECO:0000256" key="1">
    <source>
        <dbReference type="ARBA" id="ARBA00022723"/>
    </source>
</evidence>
<dbReference type="SMART" id="SM00547">
    <property type="entry name" value="ZnF_RBZ"/>
    <property type="match status" value="1"/>
</dbReference>
<dbReference type="InterPro" id="IPR039577">
    <property type="entry name" value="Rad18"/>
</dbReference>
<dbReference type="PANTHER" id="PTHR14134">
    <property type="entry name" value="E3 UBIQUITIN-PROTEIN LIGASE RAD18"/>
    <property type="match status" value="1"/>
</dbReference>
<dbReference type="GO" id="GO:0008270">
    <property type="term" value="F:zinc ion binding"/>
    <property type="evidence" value="ECO:0007669"/>
    <property type="project" value="UniProtKB-KW"/>
</dbReference>
<dbReference type="PROSITE" id="PS01358">
    <property type="entry name" value="ZF_RANBP2_1"/>
    <property type="match status" value="1"/>
</dbReference>
<evidence type="ECO:0000259" key="6">
    <source>
        <dbReference type="PROSITE" id="PS50199"/>
    </source>
</evidence>
<keyword evidence="3" id="KW-0862">Zinc</keyword>
<reference evidence="7 8" key="1">
    <citation type="submission" date="2012-05" db="EMBL/GenBank/DDBJ databases">
        <title>Recombination and specialization in a pathogen metapopulation.</title>
        <authorList>
            <person name="Gardiner A."/>
            <person name="Kemen E."/>
            <person name="Schultz-Larsen T."/>
            <person name="MacLean D."/>
            <person name="Van Oosterhout C."/>
            <person name="Jones J.D.G."/>
        </authorList>
    </citation>
    <scope>NUCLEOTIDE SEQUENCE [LARGE SCALE GENOMIC DNA]</scope>
    <source>
        <strain evidence="7 8">Ac Nc2</strain>
    </source>
</reference>
<name>A0A024G7P8_9STRA</name>
<dbReference type="GO" id="GO:0097505">
    <property type="term" value="C:Rad6-Rad18 complex"/>
    <property type="evidence" value="ECO:0007669"/>
    <property type="project" value="TreeGrafter"/>
</dbReference>
<keyword evidence="2 4" id="KW-0863">Zinc-finger</keyword>
<dbReference type="Gene3D" id="2.30.30.380">
    <property type="entry name" value="Zn-finger domain of Sec23/24"/>
    <property type="match status" value="1"/>
</dbReference>
<dbReference type="Proteomes" id="UP000053237">
    <property type="component" value="Unassembled WGS sequence"/>
</dbReference>
<sequence length="301" mass="34613">MKPKLLNLLAPLNIHDHETVSPDRINHDVSVKDDKMPAQQRFPLVSYSVMKDKEVKKLLETIGIIENVKDREEIIQIHKEFVLLSNAQADSIKPKSTDAIRSQVLQRFRLRQQEKRKADGKRQFPAVCEETLKNNFKKLKQQIEKYRKRKAPTTLVKESSDTLEAEWRHICPVGSVRDFYIHSRTCEIRLEPPGRDAVPSSKSVLDTNDSCDEERPFELEDKCAESHTQEDKQKNSREELIDTKGGDEVVCLEGDSSWNCQRCTLLNEAVRTVCGVCGVERIPRNGNSSAKKKRYQSKLLM</sequence>
<gene>
    <name evidence="7" type="ORF">BN9_033590</name>
</gene>
<evidence type="ECO:0000256" key="3">
    <source>
        <dbReference type="ARBA" id="ARBA00022833"/>
    </source>
</evidence>
<evidence type="ECO:0000256" key="5">
    <source>
        <dbReference type="SAM" id="MobiDB-lite"/>
    </source>
</evidence>
<dbReference type="GO" id="GO:0005634">
    <property type="term" value="C:nucleus"/>
    <property type="evidence" value="ECO:0007669"/>
    <property type="project" value="TreeGrafter"/>
</dbReference>
<accession>A0A024G7P8</accession>
<dbReference type="OrthoDB" id="206574at2759"/>
<dbReference type="GO" id="GO:0006513">
    <property type="term" value="P:protein monoubiquitination"/>
    <property type="evidence" value="ECO:0007669"/>
    <property type="project" value="InterPro"/>
</dbReference>